<comment type="caution">
    <text evidence="7">The sequence shown here is derived from an EMBL/GenBank/DDBJ whole genome shotgun (WGS) entry which is preliminary data.</text>
</comment>
<keyword evidence="1 5" id="KW-0732">Signal</keyword>
<dbReference type="InterPro" id="IPR030678">
    <property type="entry name" value="Peptide/Ni-bd"/>
</dbReference>
<dbReference type="InterPro" id="IPR000914">
    <property type="entry name" value="SBP_5_dom"/>
</dbReference>
<keyword evidence="3" id="KW-0653">Protein transport</keyword>
<keyword evidence="3" id="KW-0813">Transport</keyword>
<proteinExistence type="predicted"/>
<feature type="region of interest" description="Disordered" evidence="4">
    <location>
        <begin position="602"/>
        <end position="628"/>
    </location>
</feature>
<dbReference type="Proteomes" id="UP000235925">
    <property type="component" value="Unassembled WGS sequence"/>
</dbReference>
<dbReference type="InterPro" id="IPR039424">
    <property type="entry name" value="SBP_5"/>
</dbReference>
<feature type="domain" description="Solute-binding protein family 5" evidence="6">
    <location>
        <begin position="103"/>
        <end position="510"/>
    </location>
</feature>
<dbReference type="GO" id="GO:1904680">
    <property type="term" value="F:peptide transmembrane transporter activity"/>
    <property type="evidence" value="ECO:0007669"/>
    <property type="project" value="TreeGrafter"/>
</dbReference>
<evidence type="ECO:0000313" key="7">
    <source>
        <dbReference type="EMBL" id="PNF80181.1"/>
    </source>
</evidence>
<feature type="signal peptide" evidence="5">
    <location>
        <begin position="1"/>
        <end position="26"/>
    </location>
</feature>
<dbReference type="RefSeq" id="WP_102826066.1">
    <property type="nucleotide sequence ID" value="NZ_CP139348.1"/>
</dbReference>
<dbReference type="EMBL" id="POUN01000004">
    <property type="protein sequence ID" value="PNF80181.1"/>
    <property type="molecule type" value="Genomic_DNA"/>
</dbReference>
<evidence type="ECO:0000256" key="2">
    <source>
        <dbReference type="ARBA" id="ARBA00022856"/>
    </source>
</evidence>
<dbReference type="SUPFAM" id="SSF53850">
    <property type="entry name" value="Periplasmic binding protein-like II"/>
    <property type="match status" value="1"/>
</dbReference>
<evidence type="ECO:0000256" key="5">
    <source>
        <dbReference type="SAM" id="SignalP"/>
    </source>
</evidence>
<dbReference type="GO" id="GO:0015833">
    <property type="term" value="P:peptide transport"/>
    <property type="evidence" value="ECO:0007669"/>
    <property type="project" value="UniProtKB-KW"/>
</dbReference>
<reference evidence="7 8" key="1">
    <citation type="submission" date="2018-01" db="EMBL/GenBank/DDBJ databases">
        <title>Denitrification phenotypes of diverse strains of Pseudomonas stutzeri.</title>
        <authorList>
            <person name="Milligan D.A."/>
            <person name="Bergaust L."/>
            <person name="Bakken L.R."/>
            <person name="Frostegard A."/>
        </authorList>
    </citation>
    <scope>NUCLEOTIDE SEQUENCE [LARGE SCALE GENOMIC DNA]</scope>
    <source>
        <strain evidence="7 8">KC</strain>
    </source>
</reference>
<dbReference type="GO" id="GO:0042884">
    <property type="term" value="P:microcin transport"/>
    <property type="evidence" value="ECO:0007669"/>
    <property type="project" value="TreeGrafter"/>
</dbReference>
<evidence type="ECO:0000256" key="4">
    <source>
        <dbReference type="SAM" id="MobiDB-lite"/>
    </source>
</evidence>
<dbReference type="GO" id="GO:0030288">
    <property type="term" value="C:outer membrane-bounded periplasmic space"/>
    <property type="evidence" value="ECO:0007669"/>
    <property type="project" value="TreeGrafter"/>
</dbReference>
<keyword evidence="2" id="KW-0571">Peptide transport</keyword>
<evidence type="ECO:0000259" key="6">
    <source>
        <dbReference type="Pfam" id="PF00496"/>
    </source>
</evidence>
<dbReference type="OrthoDB" id="9803988at2"/>
<name>A0A2N8S0P6_STUST</name>
<dbReference type="FunFam" id="3.10.105.10:FF:000005">
    <property type="entry name" value="ABC transporter substrate-binding protein"/>
    <property type="match status" value="1"/>
</dbReference>
<evidence type="ECO:0000256" key="1">
    <source>
        <dbReference type="ARBA" id="ARBA00022729"/>
    </source>
</evidence>
<dbReference type="PIRSF" id="PIRSF002741">
    <property type="entry name" value="MppA"/>
    <property type="match status" value="1"/>
</dbReference>
<dbReference type="PANTHER" id="PTHR30290:SF64">
    <property type="entry name" value="ABC TRANSPORTER PERIPLASMIC BINDING PROTEIN"/>
    <property type="match status" value="1"/>
</dbReference>
<organism evidence="7 8">
    <name type="scientific">Stutzerimonas stutzeri</name>
    <name type="common">Pseudomonas stutzeri</name>
    <dbReference type="NCBI Taxonomy" id="316"/>
    <lineage>
        <taxon>Bacteria</taxon>
        <taxon>Pseudomonadati</taxon>
        <taxon>Pseudomonadota</taxon>
        <taxon>Gammaproteobacteria</taxon>
        <taxon>Pseudomonadales</taxon>
        <taxon>Pseudomonadaceae</taxon>
        <taxon>Stutzerimonas</taxon>
    </lineage>
</organism>
<dbReference type="CDD" id="cd08497">
    <property type="entry name" value="MbnE-like"/>
    <property type="match status" value="1"/>
</dbReference>
<sequence length="628" mass="71981">MNNRVRFPLLRAGLLSLLCFASLAEAAPRHALTLYDEKPKYPADFDHFEYVNPDAPKGGTLRQAGFGSFDSLNPFINKGVAADDVNLIYDTLTSNSLDEPFTVYGLLAEKIEKGPNNSWVRFHLRPQARFHDGEPVKAEDVVFTFETLISKGAPHYRSYYADVEKVVAESTRRVRFDFKHAGNRELPMILGQMAILPKHWWDGRDFTSGSLEIPLGSGPYRIEKVQAGRSIRYARVEDYWGKDLPVNRGFYNFDRINFDYYRDNTVALQAFKAGHFDFWEERTAKSWATAYDIPAVRDGRIIRDEIAHENPAGMQGFIFNIRRPQLQDRRVREALGLLFDYEWTNRQLFNGAYTRTRSYFDNSELASSGLPGEDELKVLEPLRGKVPDEVFDKAFELPRTEGNGVIREQQRQAYRLLTEAGWKVESDRMLDAQGKPVKLEFLLVQAEFERVLLPYKRNLADLGIELEIRRVDVSQYINRLRSRDYDMIVSGFGQSNSPGNEQREYWHSASADNPGSRNFIGLKDPAIDSLVEGLISADSRKELVTHTRALDRVLLWGHYVVPNWHIKTWRVAYWNQLAHPQVTPKQDIGLMTWWRKPDAKAPVADPVEAKKAEEAGANTPADDVEAER</sequence>
<dbReference type="PANTHER" id="PTHR30290">
    <property type="entry name" value="PERIPLASMIC BINDING COMPONENT OF ABC TRANSPORTER"/>
    <property type="match status" value="1"/>
</dbReference>
<dbReference type="Gene3D" id="3.40.190.10">
    <property type="entry name" value="Periplasmic binding protein-like II"/>
    <property type="match status" value="1"/>
</dbReference>
<dbReference type="Pfam" id="PF00496">
    <property type="entry name" value="SBP_bac_5"/>
    <property type="match status" value="1"/>
</dbReference>
<evidence type="ECO:0000256" key="3">
    <source>
        <dbReference type="ARBA" id="ARBA00022927"/>
    </source>
</evidence>
<dbReference type="AlphaFoldDB" id="A0A2N8S0P6"/>
<accession>A0A2N8S0P6</accession>
<dbReference type="GO" id="GO:0043190">
    <property type="term" value="C:ATP-binding cassette (ABC) transporter complex"/>
    <property type="evidence" value="ECO:0007669"/>
    <property type="project" value="InterPro"/>
</dbReference>
<protein>
    <recommendedName>
        <fullName evidence="6">Solute-binding protein family 5 domain-containing protein</fullName>
    </recommendedName>
</protein>
<feature type="chain" id="PRO_5014634142" description="Solute-binding protein family 5 domain-containing protein" evidence="5">
    <location>
        <begin position="27"/>
        <end position="628"/>
    </location>
</feature>
<gene>
    <name evidence="7" type="ORF">CXK92_16350</name>
</gene>
<evidence type="ECO:0000313" key="8">
    <source>
        <dbReference type="Proteomes" id="UP000235925"/>
    </source>
</evidence>
<dbReference type="Gene3D" id="3.10.105.10">
    <property type="entry name" value="Dipeptide-binding Protein, Domain 3"/>
    <property type="match status" value="1"/>
</dbReference>
<dbReference type="GO" id="GO:0015031">
    <property type="term" value="P:protein transport"/>
    <property type="evidence" value="ECO:0007669"/>
    <property type="project" value="UniProtKB-KW"/>
</dbReference>